<evidence type="ECO:0000313" key="4">
    <source>
        <dbReference type="Proteomes" id="UP000465221"/>
    </source>
</evidence>
<name>A0A8H3RUJ3_9EURO</name>
<evidence type="ECO:0000313" key="3">
    <source>
        <dbReference type="EMBL" id="GFF99505.1"/>
    </source>
</evidence>
<gene>
    <name evidence="2" type="ORF">IFM46972_06205</name>
    <name evidence="3" type="ORF">IFM53868_10324</name>
</gene>
<dbReference type="Proteomes" id="UP000465221">
    <property type="component" value="Unassembled WGS sequence"/>
</dbReference>
<dbReference type="EMBL" id="BLKG01000220">
    <property type="protein sequence ID" value="GFF99505.1"/>
    <property type="molecule type" value="Genomic_DNA"/>
</dbReference>
<evidence type="ECO:0000256" key="1">
    <source>
        <dbReference type="SAM" id="MobiDB-lite"/>
    </source>
</evidence>
<accession>A0A8H3RUJ3</accession>
<proteinExistence type="predicted"/>
<keyword evidence="5" id="KW-1185">Reference proteome</keyword>
<feature type="compositionally biased region" description="Basic and acidic residues" evidence="1">
    <location>
        <begin position="1"/>
        <end position="11"/>
    </location>
</feature>
<organism evidence="2 4">
    <name type="scientific">Aspergillus udagawae</name>
    <dbReference type="NCBI Taxonomy" id="91492"/>
    <lineage>
        <taxon>Eukaryota</taxon>
        <taxon>Fungi</taxon>
        <taxon>Dikarya</taxon>
        <taxon>Ascomycota</taxon>
        <taxon>Pezizomycotina</taxon>
        <taxon>Eurotiomycetes</taxon>
        <taxon>Eurotiomycetidae</taxon>
        <taxon>Eurotiales</taxon>
        <taxon>Aspergillaceae</taxon>
        <taxon>Aspergillus</taxon>
        <taxon>Aspergillus subgen. Fumigati</taxon>
    </lineage>
</organism>
<comment type="caution">
    <text evidence="2">The sequence shown here is derived from an EMBL/GenBank/DDBJ whole genome shotgun (WGS) entry which is preliminary data.</text>
</comment>
<evidence type="ECO:0000313" key="5">
    <source>
        <dbReference type="Proteomes" id="UP000465266"/>
    </source>
</evidence>
<dbReference type="OrthoDB" id="4508244at2759"/>
<protein>
    <submittedName>
        <fullName evidence="2">Uncharacterized protein</fullName>
    </submittedName>
</protein>
<reference evidence="3 5" key="2">
    <citation type="submission" date="2020-01" db="EMBL/GenBank/DDBJ databases">
        <title>Draft genome sequence of Aspergillus udagawae IFM 53868.</title>
        <authorList>
            <person name="Takahashi H."/>
            <person name="Yaguchi T."/>
        </authorList>
    </citation>
    <scope>NUCLEOTIDE SEQUENCE [LARGE SCALE GENOMIC DNA]</scope>
    <source>
        <strain evidence="3 5">IFM 53868</strain>
    </source>
</reference>
<feature type="region of interest" description="Disordered" evidence="1">
    <location>
        <begin position="1"/>
        <end position="53"/>
    </location>
</feature>
<dbReference type="AlphaFoldDB" id="A0A8H3RUJ3"/>
<sequence length="108" mass="11748">MAEPNIERGQEQETTDSGIPPESINAATIDGEHMSRQSSTSVSHGTDPAHSQCEGKLPFLRWWPAKSPVQAVAFKWQSTSGSAREQSRLRYGPLGKPSTGIPQFEIVA</sequence>
<dbReference type="EMBL" id="BLKC01000041">
    <property type="protein sequence ID" value="GFF40414.1"/>
    <property type="molecule type" value="Genomic_DNA"/>
</dbReference>
<dbReference type="Proteomes" id="UP000465266">
    <property type="component" value="Unassembled WGS sequence"/>
</dbReference>
<reference evidence="2 4" key="1">
    <citation type="submission" date="2020-01" db="EMBL/GenBank/DDBJ databases">
        <title>Draft genome sequence of Aspergillus udagawae IFM 46972.</title>
        <authorList>
            <person name="Takahashi H."/>
            <person name="Yaguchi T."/>
        </authorList>
    </citation>
    <scope>NUCLEOTIDE SEQUENCE [LARGE SCALE GENOMIC DNA]</scope>
    <source>
        <strain evidence="2 4">IFM 46972</strain>
    </source>
</reference>
<evidence type="ECO:0000313" key="2">
    <source>
        <dbReference type="EMBL" id="GFF40414.1"/>
    </source>
</evidence>